<evidence type="ECO:0008006" key="4">
    <source>
        <dbReference type="Google" id="ProtNLM"/>
    </source>
</evidence>
<accession>A0A1W0WUG6</accession>
<dbReference type="Proteomes" id="UP000192578">
    <property type="component" value="Unassembled WGS sequence"/>
</dbReference>
<evidence type="ECO:0000313" key="3">
    <source>
        <dbReference type="Proteomes" id="UP000192578"/>
    </source>
</evidence>
<proteinExistence type="predicted"/>
<reference evidence="3" key="1">
    <citation type="submission" date="2017-01" db="EMBL/GenBank/DDBJ databases">
        <title>Comparative genomics of anhydrobiosis in the tardigrade Hypsibius dujardini.</title>
        <authorList>
            <person name="Yoshida Y."/>
            <person name="Koutsovoulos G."/>
            <person name="Laetsch D."/>
            <person name="Stevens L."/>
            <person name="Kumar S."/>
            <person name="Horikawa D."/>
            <person name="Ishino K."/>
            <person name="Komine S."/>
            <person name="Tomita M."/>
            <person name="Blaxter M."/>
            <person name="Arakawa K."/>
        </authorList>
    </citation>
    <scope>NUCLEOTIDE SEQUENCE [LARGE SCALE GENOMIC DNA]</scope>
    <source>
        <strain evidence="3">Z151</strain>
    </source>
</reference>
<feature type="chain" id="PRO_5012054276" description="Secreted protein" evidence="1">
    <location>
        <begin position="19"/>
        <end position="138"/>
    </location>
</feature>
<evidence type="ECO:0000256" key="1">
    <source>
        <dbReference type="SAM" id="SignalP"/>
    </source>
</evidence>
<keyword evidence="1" id="KW-0732">Signal</keyword>
<sequence length="138" mass="14679">MNAFVLLCLIFVASRRRCRYSSDCSQREEAPPRLAATTTRAATTAAATTAASVASTVRCRCHQHFSSCSSGMAISFQDPWCYTSPLGSPANSGICWPCKVYADCNWQAPCINSGTAQNAQHVGNDTIGPTGCASSKPY</sequence>
<protein>
    <recommendedName>
        <fullName evidence="4">Secreted protein</fullName>
    </recommendedName>
</protein>
<name>A0A1W0WUG6_HYPEX</name>
<comment type="caution">
    <text evidence="2">The sequence shown here is derived from an EMBL/GenBank/DDBJ whole genome shotgun (WGS) entry which is preliminary data.</text>
</comment>
<gene>
    <name evidence="2" type="ORF">BV898_07233</name>
</gene>
<feature type="signal peptide" evidence="1">
    <location>
        <begin position="1"/>
        <end position="18"/>
    </location>
</feature>
<dbReference type="AlphaFoldDB" id="A0A1W0WUG6"/>
<evidence type="ECO:0000313" key="2">
    <source>
        <dbReference type="EMBL" id="OQV18797.1"/>
    </source>
</evidence>
<dbReference type="EMBL" id="MTYJ01000046">
    <property type="protein sequence ID" value="OQV18797.1"/>
    <property type="molecule type" value="Genomic_DNA"/>
</dbReference>
<organism evidence="2 3">
    <name type="scientific">Hypsibius exemplaris</name>
    <name type="common">Freshwater tardigrade</name>
    <dbReference type="NCBI Taxonomy" id="2072580"/>
    <lineage>
        <taxon>Eukaryota</taxon>
        <taxon>Metazoa</taxon>
        <taxon>Ecdysozoa</taxon>
        <taxon>Tardigrada</taxon>
        <taxon>Eutardigrada</taxon>
        <taxon>Parachela</taxon>
        <taxon>Hypsibioidea</taxon>
        <taxon>Hypsibiidae</taxon>
        <taxon>Hypsibius</taxon>
    </lineage>
</organism>
<keyword evidence="3" id="KW-1185">Reference proteome</keyword>